<feature type="domain" description="DUF3344" evidence="1">
    <location>
        <begin position="62"/>
        <end position="276"/>
    </location>
</feature>
<dbReference type="Pfam" id="PF11824">
    <property type="entry name" value="DUF3344"/>
    <property type="match status" value="1"/>
</dbReference>
<sequence>MKNFLKKQYEVIILKETNGGFCGSDFKENSNVISTLNVPLTEFFRTFQNGDYEAAGIGLRNSNIGTITITLPVDSTITNAFLYWEALENDGTLSNTGTLNGTSITGELIATSSDLCWQREVTHYFRKDVTEIAIDGNNTVQITPGGSETLLEGASLVVIYSNPNLPTKQIIIHDGGVALINNQASTTFSGFLASNFPLEARTTYIVGDGQPQFLDSAFFNGTEVAGPNAFLGANGPLWDTLTMDVSALVSPVDAAATAEIRTTEDCLGWIAQVFSVTQTCPPCENTVNFCADILIPAPFTFNTLGVVSSAIDVSCLQCCLEVCETTASVPNPCGKNLSCPVETVIVRALGCVKVYVNAEGINPYNRQTASFCGNATVCIDNAICYKCVTDSNPCVDGFFHQATVSDVVVANTLTTECGNTLVSITGTIKLPGC</sequence>
<dbReference type="AlphaFoldDB" id="A0A9X6WV05"/>
<evidence type="ECO:0000259" key="1">
    <source>
        <dbReference type="Pfam" id="PF11824"/>
    </source>
</evidence>
<dbReference type="EMBL" id="NUWJ01000433">
    <property type="protein sequence ID" value="PFK04114.1"/>
    <property type="molecule type" value="Genomic_DNA"/>
</dbReference>
<proteinExistence type="predicted"/>
<protein>
    <recommendedName>
        <fullName evidence="1">DUF3344 domain-containing protein</fullName>
    </recommendedName>
</protein>
<name>A0A9X6WV05_BACCE</name>
<gene>
    <name evidence="2" type="ORF">COI98_32035</name>
</gene>
<organism evidence="2 3">
    <name type="scientific">Bacillus cereus</name>
    <dbReference type="NCBI Taxonomy" id="1396"/>
    <lineage>
        <taxon>Bacteria</taxon>
        <taxon>Bacillati</taxon>
        <taxon>Bacillota</taxon>
        <taxon>Bacilli</taxon>
        <taxon>Bacillales</taxon>
        <taxon>Bacillaceae</taxon>
        <taxon>Bacillus</taxon>
        <taxon>Bacillus cereus group</taxon>
    </lineage>
</organism>
<comment type="caution">
    <text evidence="2">The sequence shown here is derived from an EMBL/GenBank/DDBJ whole genome shotgun (WGS) entry which is preliminary data.</text>
</comment>
<accession>A0A9X6WV05</accession>
<evidence type="ECO:0000313" key="3">
    <source>
        <dbReference type="Proteomes" id="UP000224413"/>
    </source>
</evidence>
<dbReference type="Proteomes" id="UP000224413">
    <property type="component" value="Unassembled WGS sequence"/>
</dbReference>
<reference evidence="2 3" key="1">
    <citation type="submission" date="2017-09" db="EMBL/GenBank/DDBJ databases">
        <title>Large-scale bioinformatics analysis of Bacillus genomes uncovers conserved roles of natural products in bacterial physiology.</title>
        <authorList>
            <consortium name="Agbiome Team Llc"/>
            <person name="Bleich R.M."/>
            <person name="Grubbs K.J."/>
            <person name="Santa Maria K.C."/>
            <person name="Allen S.E."/>
            <person name="Farag S."/>
            <person name="Shank E.A."/>
            <person name="Bowers A."/>
        </authorList>
    </citation>
    <scope>NUCLEOTIDE SEQUENCE [LARGE SCALE GENOMIC DNA]</scope>
    <source>
        <strain evidence="2 3">AFS083741</strain>
    </source>
</reference>
<evidence type="ECO:0000313" key="2">
    <source>
        <dbReference type="EMBL" id="PFK04114.1"/>
    </source>
</evidence>
<dbReference type="InterPro" id="IPR021779">
    <property type="entry name" value="DUF3344"/>
</dbReference>